<dbReference type="RefSeq" id="WP_322936776.1">
    <property type="nucleotide sequence ID" value="NZ_CP141059.1"/>
</dbReference>
<proteinExistence type="predicted"/>
<dbReference type="Proteomes" id="UP001327225">
    <property type="component" value="Chromosome"/>
</dbReference>
<sequence length="215" mass="22139">MLVGIVIGLILVASFLYSAPPSDDPNASTSSTGSSVSTSTVDIGADGGVHVVTDLHFAAPVDRLTLRVPEGSWSGGEFDPVVDGIELDIAGDQMAHEETLTTGDRTSVALPSGTVEVLLEYDATGTFVASTPSTAGRGLVLLNPLEVKARDSLSQVEVLDDRVLNLGCVGTGELSACATRDGRTWIATPVADADQVIAQVDLLGGSQDAETDSNR</sequence>
<gene>
    <name evidence="1" type="ORF">SHK19_15495</name>
</gene>
<organism evidence="1 2">
    <name type="scientific">Nocardioides bizhenqiangii</name>
    <dbReference type="NCBI Taxonomy" id="3095076"/>
    <lineage>
        <taxon>Bacteria</taxon>
        <taxon>Bacillati</taxon>
        <taxon>Actinomycetota</taxon>
        <taxon>Actinomycetes</taxon>
        <taxon>Propionibacteriales</taxon>
        <taxon>Nocardioidaceae</taxon>
        <taxon>Nocardioides</taxon>
    </lineage>
</organism>
<keyword evidence="2" id="KW-1185">Reference proteome</keyword>
<reference evidence="2" key="1">
    <citation type="submission" date="2023-12" db="EMBL/GenBank/DDBJ databases">
        <title>Novel species in genus Nocardioides.</title>
        <authorList>
            <person name="Zhou H."/>
        </authorList>
    </citation>
    <scope>NUCLEOTIDE SEQUENCE [LARGE SCALE GENOMIC DNA]</scope>
    <source>
        <strain evidence="2">HM61</strain>
    </source>
</reference>
<evidence type="ECO:0000313" key="1">
    <source>
        <dbReference type="EMBL" id="WQQ25362.1"/>
    </source>
</evidence>
<name>A0ABZ0ZM17_9ACTN</name>
<evidence type="ECO:0000313" key="2">
    <source>
        <dbReference type="Proteomes" id="UP001327225"/>
    </source>
</evidence>
<dbReference type="EMBL" id="CP141059">
    <property type="protein sequence ID" value="WQQ25362.1"/>
    <property type="molecule type" value="Genomic_DNA"/>
</dbReference>
<protein>
    <submittedName>
        <fullName evidence="1">Uncharacterized protein</fullName>
    </submittedName>
</protein>
<accession>A0ABZ0ZM17</accession>